<dbReference type="Pfam" id="PF13559">
    <property type="entry name" value="DUF4129"/>
    <property type="match status" value="1"/>
</dbReference>
<name>A0A937W0Y2_UNCTE</name>
<gene>
    <name evidence="3" type="ORF">FJZ47_05780</name>
</gene>
<organism evidence="3 4">
    <name type="scientific">Tectimicrobiota bacterium</name>
    <dbReference type="NCBI Taxonomy" id="2528274"/>
    <lineage>
        <taxon>Bacteria</taxon>
        <taxon>Pseudomonadati</taxon>
        <taxon>Nitrospinota/Tectimicrobiota group</taxon>
        <taxon>Candidatus Tectimicrobiota</taxon>
    </lineage>
</organism>
<feature type="transmembrane region" description="Helical" evidence="1">
    <location>
        <begin position="94"/>
        <end position="116"/>
    </location>
</feature>
<feature type="transmembrane region" description="Helical" evidence="1">
    <location>
        <begin position="54"/>
        <end position="73"/>
    </location>
</feature>
<evidence type="ECO:0000313" key="4">
    <source>
        <dbReference type="Proteomes" id="UP000712673"/>
    </source>
</evidence>
<keyword evidence="1" id="KW-0812">Transmembrane</keyword>
<accession>A0A937W0Y2</accession>
<feature type="domain" description="Protein-glutamine gamma-glutamyltransferase-like C-terminal" evidence="2">
    <location>
        <begin position="224"/>
        <end position="289"/>
    </location>
</feature>
<dbReference type="AlphaFoldDB" id="A0A937W0Y2"/>
<dbReference type="InterPro" id="IPR025403">
    <property type="entry name" value="TgpA-like_C"/>
</dbReference>
<dbReference type="Proteomes" id="UP000712673">
    <property type="component" value="Unassembled WGS sequence"/>
</dbReference>
<keyword evidence="1" id="KW-1133">Transmembrane helix</keyword>
<protein>
    <submittedName>
        <fullName evidence="3">DUF4129 domain-containing protein</fullName>
    </submittedName>
</protein>
<proteinExistence type="predicted"/>
<dbReference type="EMBL" id="VGLS01000123">
    <property type="protein sequence ID" value="MBM3223297.1"/>
    <property type="molecule type" value="Genomic_DNA"/>
</dbReference>
<sequence>MTPFQSRQGMPGLLLGAALVGALLFVSGLAATLQLGDASLPGMLLIPALPTPLYIVMAVVVVLGITLTLVASFRQRLRRLALDKPEAHEPAPPLWQTIMSTLGSLALMLLILVWLLRHSDEVSSWLGRLRAEVMLAQEMLEAGTHSLVQQVHSPVTGYAMFTMVILIYGGLGVLGPWVLYEGWGRMRLGAVPDDPQARQVQRAVAAGLQALRMHTDPRQAIIACYARLEHLLEDYGVPAAAHLTPQEYMGHALQGLDLPTQAFAGLVKLFELARYSLHPLDDTARTAAITYLEQLQAHLTQDQSHAAHA</sequence>
<reference evidence="3" key="1">
    <citation type="submission" date="2019-03" db="EMBL/GenBank/DDBJ databases">
        <title>Lake Tanganyika Metagenome-Assembled Genomes (MAGs).</title>
        <authorList>
            <person name="Tran P."/>
        </authorList>
    </citation>
    <scope>NUCLEOTIDE SEQUENCE</scope>
    <source>
        <strain evidence="3">K_DeepCast_65m_m2_066</strain>
    </source>
</reference>
<evidence type="ECO:0000259" key="2">
    <source>
        <dbReference type="Pfam" id="PF13559"/>
    </source>
</evidence>
<keyword evidence="1" id="KW-0472">Membrane</keyword>
<comment type="caution">
    <text evidence="3">The sequence shown here is derived from an EMBL/GenBank/DDBJ whole genome shotgun (WGS) entry which is preliminary data.</text>
</comment>
<evidence type="ECO:0000256" key="1">
    <source>
        <dbReference type="SAM" id="Phobius"/>
    </source>
</evidence>
<evidence type="ECO:0000313" key="3">
    <source>
        <dbReference type="EMBL" id="MBM3223297.1"/>
    </source>
</evidence>
<feature type="transmembrane region" description="Helical" evidence="1">
    <location>
        <begin position="158"/>
        <end position="180"/>
    </location>
</feature>